<feature type="domain" description="C3H1-type" evidence="15">
    <location>
        <begin position="133"/>
        <end position="155"/>
    </location>
</feature>
<reference evidence="16 17" key="1">
    <citation type="journal article" date="2013" name="Genome Biol.">
        <title>Genome of Acanthamoeba castellanii highlights extensive lateral gene transfer and early evolution of tyrosine kinase signaling.</title>
        <authorList>
            <person name="Clarke M."/>
            <person name="Lohan A.J."/>
            <person name="Liu B."/>
            <person name="Lagkouvardos I."/>
            <person name="Roy S."/>
            <person name="Zafar N."/>
            <person name="Bertelli C."/>
            <person name="Schilde C."/>
            <person name="Kianianmomeni A."/>
            <person name="Burglin T.R."/>
            <person name="Frech C."/>
            <person name="Turcotte B."/>
            <person name="Kopec K.O."/>
            <person name="Synnott J.M."/>
            <person name="Choo C."/>
            <person name="Paponov I."/>
            <person name="Finkler A."/>
            <person name="Soon Heng Tan C."/>
            <person name="Hutchins A.P."/>
            <person name="Weinmeier T."/>
            <person name="Rattei T."/>
            <person name="Chu J.S."/>
            <person name="Gimenez G."/>
            <person name="Irimia M."/>
            <person name="Rigden D.J."/>
            <person name="Fitzpatrick D.A."/>
            <person name="Lorenzo-Morales J."/>
            <person name="Bateman A."/>
            <person name="Chiu C.H."/>
            <person name="Tang P."/>
            <person name="Hegemann P."/>
            <person name="Fromm H."/>
            <person name="Raoult D."/>
            <person name="Greub G."/>
            <person name="Miranda-Saavedra D."/>
            <person name="Chen N."/>
            <person name="Nash P."/>
            <person name="Ginger M.L."/>
            <person name="Horn M."/>
            <person name="Schaap P."/>
            <person name="Caler L."/>
            <person name="Loftus B."/>
        </authorList>
    </citation>
    <scope>NUCLEOTIDE SEQUENCE [LARGE SCALE GENOMIC DNA]</scope>
    <source>
        <strain evidence="16 17">Neff</strain>
    </source>
</reference>
<keyword evidence="8 11" id="KW-0694">RNA-binding</keyword>
<dbReference type="AlphaFoldDB" id="L8GJ67"/>
<dbReference type="GeneID" id="14913421"/>
<sequence length="381" mass="41872">MSFRDTGHAKKNQARTGWEQSEFPILCETCLGDNPYVRMTKADFDKECKMEAWREGALQEDGRLPVQVRDSQLTGDVQQIPLSEANREYFADQAERQIASGQLDLQAVHSQVHDTLRRLTRPTPYYKRNEAHVCSFFLKGNCTRGATCPYRHEVPENKGDLNQQNLKDRYYGVNDPVARKMLKRASEMPGLAPPEDKNVRTLYLGNVQSYITQQDIHDSFYGYGELESVRVLTDKMCAFVTYTTREATEKAAEATFGKLTIKNMPIRVSWGRPQAAMGGAPPPGLPPPPPDYFMPSMASWGPPVGGIAPPPGVAPPPGIAPPPGLAPPTGPGGYAPLPHGYPGASAPSVPLSAYYPSMDPLRMGSRPNDVVLNPSDSTKQS</sequence>
<dbReference type="InterPro" id="IPR000571">
    <property type="entry name" value="Znf_CCCH"/>
</dbReference>
<dbReference type="FunFam" id="4.10.1000.10:FF:000006">
    <property type="entry name" value="Putative pre-mrna-splicing factor rbm22"/>
    <property type="match status" value="1"/>
</dbReference>
<dbReference type="PROSITE" id="PS50103">
    <property type="entry name" value="ZF_C3H1"/>
    <property type="match status" value="1"/>
</dbReference>
<dbReference type="Pfam" id="PF16131">
    <property type="entry name" value="Torus"/>
    <property type="match status" value="1"/>
</dbReference>
<evidence type="ECO:0000256" key="10">
    <source>
        <dbReference type="ARBA" id="ARBA00023242"/>
    </source>
</evidence>
<dbReference type="EMBL" id="KB008103">
    <property type="protein sequence ID" value="ELR12894.1"/>
    <property type="molecule type" value="Genomic_DNA"/>
</dbReference>
<feature type="region of interest" description="Disordered" evidence="13">
    <location>
        <begin position="308"/>
        <end position="342"/>
    </location>
</feature>
<proteinExistence type="inferred from homology"/>
<dbReference type="STRING" id="1257118.L8GJ67"/>
<dbReference type="InterPro" id="IPR000504">
    <property type="entry name" value="RRM_dom"/>
</dbReference>
<dbReference type="GO" id="GO:0008270">
    <property type="term" value="F:zinc ion binding"/>
    <property type="evidence" value="ECO:0007669"/>
    <property type="project" value="UniProtKB-KW"/>
</dbReference>
<evidence type="ECO:0000256" key="9">
    <source>
        <dbReference type="ARBA" id="ARBA00023187"/>
    </source>
</evidence>
<evidence type="ECO:0000256" key="3">
    <source>
        <dbReference type="ARBA" id="ARBA00022664"/>
    </source>
</evidence>
<dbReference type="InterPro" id="IPR032297">
    <property type="entry name" value="Torus"/>
</dbReference>
<evidence type="ECO:0000256" key="2">
    <source>
        <dbReference type="ARBA" id="ARBA00007781"/>
    </source>
</evidence>
<dbReference type="OrthoDB" id="10259600at2759"/>
<comment type="subcellular location">
    <subcellularLocation>
        <location evidence="1">Nucleus</location>
    </subcellularLocation>
</comment>
<keyword evidence="9" id="KW-0508">mRNA splicing</keyword>
<dbReference type="GO" id="GO:0071006">
    <property type="term" value="C:U2-type catalytic step 1 spliceosome"/>
    <property type="evidence" value="ECO:0007669"/>
    <property type="project" value="TreeGrafter"/>
</dbReference>
<dbReference type="PANTHER" id="PTHR14089">
    <property type="entry name" value="PRE-MRNA-SPLICING FACTOR RBM22"/>
    <property type="match status" value="1"/>
</dbReference>
<evidence type="ECO:0000256" key="13">
    <source>
        <dbReference type="SAM" id="MobiDB-lite"/>
    </source>
</evidence>
<evidence type="ECO:0000259" key="14">
    <source>
        <dbReference type="PROSITE" id="PS50102"/>
    </source>
</evidence>
<comment type="similarity">
    <text evidence="2">Belongs to the SLT11 family.</text>
</comment>
<dbReference type="GO" id="GO:0017070">
    <property type="term" value="F:U6 snRNA binding"/>
    <property type="evidence" value="ECO:0007669"/>
    <property type="project" value="TreeGrafter"/>
</dbReference>
<accession>L8GJ67</accession>
<feature type="domain" description="RRM" evidence="14">
    <location>
        <begin position="200"/>
        <end position="273"/>
    </location>
</feature>
<evidence type="ECO:0000313" key="17">
    <source>
        <dbReference type="Proteomes" id="UP000011083"/>
    </source>
</evidence>
<feature type="zinc finger region" description="C3H1-type" evidence="12">
    <location>
        <begin position="133"/>
        <end position="155"/>
    </location>
</feature>
<evidence type="ECO:0000256" key="5">
    <source>
        <dbReference type="ARBA" id="ARBA00022728"/>
    </source>
</evidence>
<keyword evidence="5" id="KW-0747">Spliceosome</keyword>
<dbReference type="GO" id="GO:0000974">
    <property type="term" value="C:Prp19 complex"/>
    <property type="evidence" value="ECO:0007669"/>
    <property type="project" value="TreeGrafter"/>
</dbReference>
<dbReference type="VEuPathDB" id="AmoebaDB:ACA1_095240"/>
<dbReference type="SUPFAM" id="SSF54928">
    <property type="entry name" value="RNA-binding domain, RBD"/>
    <property type="match status" value="1"/>
</dbReference>
<dbReference type="FunFam" id="3.30.70.330:FF:000476">
    <property type="entry name" value="Zinc finger CCCH domain-containing protein 4"/>
    <property type="match status" value="1"/>
</dbReference>
<dbReference type="SMART" id="SM00360">
    <property type="entry name" value="RRM"/>
    <property type="match status" value="1"/>
</dbReference>
<dbReference type="InterPro" id="IPR039171">
    <property type="entry name" value="Cwc2/Slt11"/>
</dbReference>
<protein>
    <submittedName>
        <fullName evidence="16">RNA recognition motif domain containing protein</fullName>
    </submittedName>
</protein>
<keyword evidence="4 12" id="KW-0479">Metal-binding</keyword>
<evidence type="ECO:0000313" key="16">
    <source>
        <dbReference type="EMBL" id="ELR12894.1"/>
    </source>
</evidence>
<evidence type="ECO:0000256" key="8">
    <source>
        <dbReference type="ARBA" id="ARBA00022884"/>
    </source>
</evidence>
<feature type="compositionally biased region" description="Pro residues" evidence="13">
    <location>
        <begin position="308"/>
        <end position="330"/>
    </location>
</feature>
<dbReference type="OMA" id="FRHEMPR"/>
<dbReference type="GO" id="GO:0008380">
    <property type="term" value="P:RNA splicing"/>
    <property type="evidence" value="ECO:0007669"/>
    <property type="project" value="UniProtKB-KW"/>
</dbReference>
<dbReference type="RefSeq" id="XP_004334907.1">
    <property type="nucleotide sequence ID" value="XM_004334859.1"/>
</dbReference>
<evidence type="ECO:0000256" key="7">
    <source>
        <dbReference type="ARBA" id="ARBA00022833"/>
    </source>
</evidence>
<dbReference type="GO" id="GO:0036002">
    <property type="term" value="F:pre-mRNA binding"/>
    <property type="evidence" value="ECO:0007669"/>
    <property type="project" value="TreeGrafter"/>
</dbReference>
<dbReference type="Gene3D" id="4.10.1000.10">
    <property type="entry name" value="Zinc finger, CCCH-type"/>
    <property type="match status" value="1"/>
</dbReference>
<dbReference type="GO" id="GO:0006397">
    <property type="term" value="P:mRNA processing"/>
    <property type="evidence" value="ECO:0007669"/>
    <property type="project" value="UniProtKB-KW"/>
</dbReference>
<keyword evidence="3" id="KW-0507">mRNA processing</keyword>
<evidence type="ECO:0000256" key="11">
    <source>
        <dbReference type="PROSITE-ProRule" id="PRU00176"/>
    </source>
</evidence>
<dbReference type="Gene3D" id="3.30.70.330">
    <property type="match status" value="1"/>
</dbReference>
<dbReference type="PROSITE" id="PS50102">
    <property type="entry name" value="RRM"/>
    <property type="match status" value="1"/>
</dbReference>
<dbReference type="InterPro" id="IPR012677">
    <property type="entry name" value="Nucleotide-bd_a/b_plait_sf"/>
</dbReference>
<dbReference type="SMART" id="SM00356">
    <property type="entry name" value="ZnF_C3H1"/>
    <property type="match status" value="1"/>
</dbReference>
<feature type="region of interest" description="Disordered" evidence="13">
    <location>
        <begin position="355"/>
        <end position="381"/>
    </location>
</feature>
<dbReference type="PANTHER" id="PTHR14089:SF6">
    <property type="entry name" value="PRE-MRNA-SPLICING FACTOR RBM22"/>
    <property type="match status" value="1"/>
</dbReference>
<name>L8GJ67_ACACF</name>
<evidence type="ECO:0000256" key="4">
    <source>
        <dbReference type="ARBA" id="ARBA00022723"/>
    </source>
</evidence>
<dbReference type="GO" id="GO:0071007">
    <property type="term" value="C:U2-type catalytic step 2 spliceosome"/>
    <property type="evidence" value="ECO:0007669"/>
    <property type="project" value="TreeGrafter"/>
</dbReference>
<evidence type="ECO:0000259" key="15">
    <source>
        <dbReference type="PROSITE" id="PS50103"/>
    </source>
</evidence>
<keyword evidence="10" id="KW-0539">Nucleus</keyword>
<organism evidence="16 17">
    <name type="scientific">Acanthamoeba castellanii (strain ATCC 30010 / Neff)</name>
    <dbReference type="NCBI Taxonomy" id="1257118"/>
    <lineage>
        <taxon>Eukaryota</taxon>
        <taxon>Amoebozoa</taxon>
        <taxon>Discosea</taxon>
        <taxon>Longamoebia</taxon>
        <taxon>Centramoebida</taxon>
        <taxon>Acanthamoebidae</taxon>
        <taxon>Acanthamoeba</taxon>
    </lineage>
</organism>
<keyword evidence="6 12" id="KW-0863">Zinc-finger</keyword>
<dbReference type="InterPro" id="IPR036855">
    <property type="entry name" value="Znf_CCCH_sf"/>
</dbReference>
<keyword evidence="7 12" id="KW-0862">Zinc</keyword>
<keyword evidence="17" id="KW-1185">Reference proteome</keyword>
<gene>
    <name evidence="16" type="ORF">ACA1_095240</name>
</gene>
<dbReference type="Pfam" id="PF00076">
    <property type="entry name" value="RRM_1"/>
    <property type="match status" value="1"/>
</dbReference>
<dbReference type="InterPro" id="IPR035979">
    <property type="entry name" value="RBD_domain_sf"/>
</dbReference>
<evidence type="ECO:0000256" key="1">
    <source>
        <dbReference type="ARBA" id="ARBA00004123"/>
    </source>
</evidence>
<dbReference type="KEGG" id="acan:ACA1_095240"/>
<dbReference type="SUPFAM" id="SSF90229">
    <property type="entry name" value="CCCH zinc finger"/>
    <property type="match status" value="1"/>
</dbReference>
<dbReference type="Proteomes" id="UP000011083">
    <property type="component" value="Unassembled WGS sequence"/>
</dbReference>
<evidence type="ECO:0000256" key="12">
    <source>
        <dbReference type="PROSITE-ProRule" id="PRU00723"/>
    </source>
</evidence>
<evidence type="ECO:0000256" key="6">
    <source>
        <dbReference type="ARBA" id="ARBA00022771"/>
    </source>
</evidence>